<dbReference type="SMART" id="SM00490">
    <property type="entry name" value="HELICc"/>
    <property type="match status" value="1"/>
</dbReference>
<organism evidence="7 8">
    <name type="scientific">Dibothriocephalus latus</name>
    <name type="common">Fish tapeworm</name>
    <name type="synonym">Diphyllobothrium latum</name>
    <dbReference type="NCBI Taxonomy" id="60516"/>
    <lineage>
        <taxon>Eukaryota</taxon>
        <taxon>Metazoa</taxon>
        <taxon>Spiralia</taxon>
        <taxon>Lophotrochozoa</taxon>
        <taxon>Platyhelminthes</taxon>
        <taxon>Cestoda</taxon>
        <taxon>Eucestoda</taxon>
        <taxon>Diphyllobothriidea</taxon>
        <taxon>Diphyllobothriidae</taxon>
        <taxon>Dibothriocephalus</taxon>
    </lineage>
</organism>
<keyword evidence="3 5" id="KW-0067">ATP-binding</keyword>
<evidence type="ECO:0000256" key="1">
    <source>
        <dbReference type="ARBA" id="ARBA00022741"/>
    </source>
</evidence>
<dbReference type="PANTHER" id="PTHR24031">
    <property type="entry name" value="RNA HELICASE"/>
    <property type="match status" value="1"/>
</dbReference>
<comment type="function">
    <text evidence="5">RNA helicase.</text>
</comment>
<keyword evidence="1 5" id="KW-0547">Nucleotide-binding</keyword>
<evidence type="ECO:0000313" key="8">
    <source>
        <dbReference type="Proteomes" id="UP000281553"/>
    </source>
</evidence>
<dbReference type="GO" id="GO:0003724">
    <property type="term" value="F:RNA helicase activity"/>
    <property type="evidence" value="ECO:0007669"/>
    <property type="project" value="UniProtKB-EC"/>
</dbReference>
<keyword evidence="5" id="KW-0347">Helicase</keyword>
<accession>A0A3P7MDH2</accession>
<keyword evidence="8" id="KW-1185">Reference proteome</keyword>
<reference evidence="7 8" key="1">
    <citation type="submission" date="2018-11" db="EMBL/GenBank/DDBJ databases">
        <authorList>
            <consortium name="Pathogen Informatics"/>
        </authorList>
    </citation>
    <scope>NUCLEOTIDE SEQUENCE [LARGE SCALE GENOMIC DNA]</scope>
</reference>
<keyword evidence="4 5" id="KW-0694">RNA-binding</keyword>
<dbReference type="GO" id="GO:0016787">
    <property type="term" value="F:hydrolase activity"/>
    <property type="evidence" value="ECO:0007669"/>
    <property type="project" value="UniProtKB-KW"/>
</dbReference>
<dbReference type="OrthoDB" id="7396459at2759"/>
<dbReference type="Gene3D" id="3.40.50.300">
    <property type="entry name" value="P-loop containing nucleotide triphosphate hydrolases"/>
    <property type="match status" value="1"/>
</dbReference>
<feature type="domain" description="Helicase C-terminal" evidence="6">
    <location>
        <begin position="27"/>
        <end position="198"/>
    </location>
</feature>
<evidence type="ECO:0000256" key="5">
    <source>
        <dbReference type="RuleBase" id="RU365068"/>
    </source>
</evidence>
<dbReference type="PROSITE" id="PS51194">
    <property type="entry name" value="HELICASE_CTER"/>
    <property type="match status" value="1"/>
</dbReference>
<evidence type="ECO:0000313" key="7">
    <source>
        <dbReference type="EMBL" id="VDN15931.1"/>
    </source>
</evidence>
<dbReference type="InterPro" id="IPR001650">
    <property type="entry name" value="Helicase_C-like"/>
</dbReference>
<evidence type="ECO:0000259" key="6">
    <source>
        <dbReference type="PROSITE" id="PS51194"/>
    </source>
</evidence>
<proteinExistence type="inferred from homology"/>
<dbReference type="EMBL" id="UYRU01064124">
    <property type="protein sequence ID" value="VDN15931.1"/>
    <property type="molecule type" value="Genomic_DNA"/>
</dbReference>
<keyword evidence="2 5" id="KW-0378">Hydrolase</keyword>
<dbReference type="CDD" id="cd18787">
    <property type="entry name" value="SF2_C_DEAD"/>
    <property type="match status" value="1"/>
</dbReference>
<evidence type="ECO:0000256" key="3">
    <source>
        <dbReference type="ARBA" id="ARBA00022840"/>
    </source>
</evidence>
<dbReference type="Proteomes" id="UP000281553">
    <property type="component" value="Unassembled WGS sequence"/>
</dbReference>
<gene>
    <name evidence="7" type="ORF">DILT_LOCUS11762</name>
</gene>
<dbReference type="Pfam" id="PF00271">
    <property type="entry name" value="Helicase_C"/>
    <property type="match status" value="1"/>
</dbReference>
<dbReference type="EC" id="3.6.4.13" evidence="5"/>
<evidence type="ECO:0000256" key="4">
    <source>
        <dbReference type="ARBA" id="ARBA00022884"/>
    </source>
</evidence>
<dbReference type="GO" id="GO:0005524">
    <property type="term" value="F:ATP binding"/>
    <property type="evidence" value="ECO:0007669"/>
    <property type="project" value="UniProtKB-UniRule"/>
</dbReference>
<dbReference type="SUPFAM" id="SSF52540">
    <property type="entry name" value="P-loop containing nucleoside triphosphate hydrolases"/>
    <property type="match status" value="1"/>
</dbReference>
<dbReference type="GO" id="GO:0003723">
    <property type="term" value="F:RNA binding"/>
    <property type="evidence" value="ECO:0007669"/>
    <property type="project" value="UniProtKB-UniRule"/>
</dbReference>
<evidence type="ECO:0000256" key="2">
    <source>
        <dbReference type="ARBA" id="ARBA00022801"/>
    </source>
</evidence>
<comment type="catalytic activity">
    <reaction evidence="5">
        <text>ATP + H2O = ADP + phosphate + H(+)</text>
        <dbReference type="Rhea" id="RHEA:13065"/>
        <dbReference type="ChEBI" id="CHEBI:15377"/>
        <dbReference type="ChEBI" id="CHEBI:15378"/>
        <dbReference type="ChEBI" id="CHEBI:30616"/>
        <dbReference type="ChEBI" id="CHEBI:43474"/>
        <dbReference type="ChEBI" id="CHEBI:456216"/>
        <dbReference type="EC" id="3.6.4.13"/>
    </reaction>
</comment>
<comment type="domain">
    <text evidence="5">The Q motif is unique to and characteristic of the DEAD box family of RNA helicases and controls ATP binding and hydrolysis.</text>
</comment>
<dbReference type="AlphaFoldDB" id="A0A3P7MDH2"/>
<name>A0A3P7MDH2_DIBLA</name>
<dbReference type="InterPro" id="IPR027417">
    <property type="entry name" value="P-loop_NTPase"/>
</dbReference>
<protein>
    <recommendedName>
        <fullName evidence="5">ATP-dependent RNA helicase</fullName>
        <ecNumber evidence="5">3.6.4.13</ecNumber>
    </recommendedName>
</protein>
<comment type="similarity">
    <text evidence="5">Belongs to the DEAD box helicase family.</text>
</comment>
<sequence length="219" mass="24678">MRIVVREKDAPVKKGKKLALQQRTPSTLENFFLVVEPNDKLALLVSFLRGHAEEKMLVFFASCAAVEYFTRLFRQGLLPKSQAALVYGLHGRMRQKRSSEYAAFRDAQKGVLLCTDVMARGIDIPHVNWVIQWDPPSKASFFVHRCGRTARCGTAGRAVLFLSPNELTYIDFLKINQNVSFHRVFIRCASPTAIRSFLVIKSRAQAPGQLLPPIGLAYI</sequence>